<accession>A0ABN4CHA9</accession>
<evidence type="ECO:0000256" key="6">
    <source>
        <dbReference type="SAM" id="Phobius"/>
    </source>
</evidence>
<comment type="subcellular location">
    <subcellularLocation>
        <location evidence="1">Cell membrane</location>
        <topology evidence="1">Multi-pass membrane protein</topology>
    </subcellularLocation>
</comment>
<keyword evidence="9" id="KW-1185">Reference proteome</keyword>
<sequence length="117" mass="13441">MTSQQQVHPERQKRVSTALTFFTVAATITGIFLVILVIRMILEYIVGMEMPDWATLVAQAHGLAYMVYLLSILNLAPKARWSVGKWFTTALAGVIPFFSFWMEIKRRNEVKQMFQLS</sequence>
<keyword evidence="3 6" id="KW-0812">Transmembrane</keyword>
<dbReference type="RefSeq" id="WP_006822114.1">
    <property type="nucleotide sequence ID" value="NZ_CP004350.1"/>
</dbReference>
<keyword evidence="2" id="KW-1003">Cell membrane</keyword>
<evidence type="ECO:0000256" key="2">
    <source>
        <dbReference type="ARBA" id="ARBA00022475"/>
    </source>
</evidence>
<dbReference type="PANTHER" id="PTHR40077">
    <property type="entry name" value="MEMBRANE PROTEIN-RELATED"/>
    <property type="match status" value="1"/>
</dbReference>
<feature type="transmembrane region" description="Helical" evidence="6">
    <location>
        <begin position="20"/>
        <end position="42"/>
    </location>
</feature>
<dbReference type="Pfam" id="PF12823">
    <property type="entry name" value="DUF3817"/>
    <property type="match status" value="1"/>
</dbReference>
<proteinExistence type="predicted"/>
<dbReference type="EMBL" id="CP004350">
    <property type="protein sequence ID" value="AHI20833.1"/>
    <property type="molecule type" value="Genomic_DNA"/>
</dbReference>
<keyword evidence="4 6" id="KW-1133">Transmembrane helix</keyword>
<reference evidence="9" key="1">
    <citation type="submission" date="2013-02" db="EMBL/GenBank/DDBJ databases">
        <title>The complete genome sequence of Corynebacterium casei LMG S-19264 (=DSM 44701).</title>
        <authorList>
            <person name="Ruckert C."/>
            <person name="Albersmeier A."/>
            <person name="Kalinowski J."/>
        </authorList>
    </citation>
    <scope>NUCLEOTIDE SEQUENCE [LARGE SCALE GENOMIC DNA]</scope>
    <source>
        <strain evidence="9">LMG S-19264</strain>
    </source>
</reference>
<evidence type="ECO:0000313" key="9">
    <source>
        <dbReference type="Proteomes" id="UP000019226"/>
    </source>
</evidence>
<organism evidence="8 9">
    <name type="scientific">Corynebacterium casei LMG S-19264</name>
    <dbReference type="NCBI Taxonomy" id="1285583"/>
    <lineage>
        <taxon>Bacteria</taxon>
        <taxon>Bacillati</taxon>
        <taxon>Actinomycetota</taxon>
        <taxon>Actinomycetes</taxon>
        <taxon>Mycobacteriales</taxon>
        <taxon>Corynebacteriaceae</taxon>
        <taxon>Corynebacterium</taxon>
    </lineage>
</organism>
<evidence type="ECO:0000256" key="1">
    <source>
        <dbReference type="ARBA" id="ARBA00004651"/>
    </source>
</evidence>
<evidence type="ECO:0000259" key="7">
    <source>
        <dbReference type="Pfam" id="PF12823"/>
    </source>
</evidence>
<evidence type="ECO:0000256" key="3">
    <source>
        <dbReference type="ARBA" id="ARBA00022692"/>
    </source>
</evidence>
<feature type="transmembrane region" description="Helical" evidence="6">
    <location>
        <begin position="86"/>
        <end position="104"/>
    </location>
</feature>
<feature type="domain" description="DUF3817" evidence="7">
    <location>
        <begin position="19"/>
        <end position="106"/>
    </location>
</feature>
<gene>
    <name evidence="8" type="ORF">CCASEI_11395</name>
</gene>
<dbReference type="Proteomes" id="UP000019226">
    <property type="component" value="Chromosome"/>
</dbReference>
<dbReference type="GeneID" id="82878384"/>
<dbReference type="NCBIfam" id="TIGR03954">
    <property type="entry name" value="integ_memb_HG"/>
    <property type="match status" value="1"/>
</dbReference>
<evidence type="ECO:0000256" key="4">
    <source>
        <dbReference type="ARBA" id="ARBA00022989"/>
    </source>
</evidence>
<keyword evidence="5 6" id="KW-0472">Membrane</keyword>
<evidence type="ECO:0000313" key="8">
    <source>
        <dbReference type="EMBL" id="AHI20833.1"/>
    </source>
</evidence>
<feature type="transmembrane region" description="Helical" evidence="6">
    <location>
        <begin position="54"/>
        <end position="74"/>
    </location>
</feature>
<dbReference type="PANTHER" id="PTHR40077:SF2">
    <property type="entry name" value="MEMBRANE PROTEIN"/>
    <property type="match status" value="1"/>
</dbReference>
<dbReference type="InterPro" id="IPR023845">
    <property type="entry name" value="DUF3817_TM"/>
</dbReference>
<name>A0ABN4CHA9_9CORY</name>
<evidence type="ECO:0000256" key="5">
    <source>
        <dbReference type="ARBA" id="ARBA00023136"/>
    </source>
</evidence>
<protein>
    <recommendedName>
        <fullName evidence="7">DUF3817 domain-containing protein</fullName>
    </recommendedName>
</protein>